<feature type="compositionally biased region" description="Low complexity" evidence="1">
    <location>
        <begin position="213"/>
        <end position="222"/>
    </location>
</feature>
<dbReference type="PANTHER" id="PTHR46583:SF1">
    <property type="entry name" value="REGULATOR OF G-PROTEIN SIGNALING 22"/>
    <property type="match status" value="1"/>
</dbReference>
<feature type="compositionally biased region" description="Low complexity" evidence="1">
    <location>
        <begin position="775"/>
        <end position="791"/>
    </location>
</feature>
<dbReference type="GO" id="GO:0005737">
    <property type="term" value="C:cytoplasm"/>
    <property type="evidence" value="ECO:0007669"/>
    <property type="project" value="TreeGrafter"/>
</dbReference>
<feature type="domain" description="RGS" evidence="2">
    <location>
        <begin position="841"/>
        <end position="947"/>
    </location>
</feature>
<gene>
    <name evidence="3" type="ORF">NP493_479g02000</name>
</gene>
<dbReference type="InterPro" id="IPR036305">
    <property type="entry name" value="RGS_sf"/>
</dbReference>
<proteinExistence type="predicted"/>
<dbReference type="Pfam" id="PF00615">
    <property type="entry name" value="RGS"/>
    <property type="match status" value="1"/>
</dbReference>
<name>A0AAD9NUA7_RIDPI</name>
<dbReference type="GO" id="GO:0009966">
    <property type="term" value="P:regulation of signal transduction"/>
    <property type="evidence" value="ECO:0007669"/>
    <property type="project" value="InterPro"/>
</dbReference>
<dbReference type="PANTHER" id="PTHR46583">
    <property type="entry name" value="REGULATOR OF G-PROTEIN SIGNALING 22"/>
    <property type="match status" value="1"/>
</dbReference>
<dbReference type="GO" id="GO:0005634">
    <property type="term" value="C:nucleus"/>
    <property type="evidence" value="ECO:0007669"/>
    <property type="project" value="TreeGrafter"/>
</dbReference>
<feature type="compositionally biased region" description="Low complexity" evidence="1">
    <location>
        <begin position="274"/>
        <end position="284"/>
    </location>
</feature>
<dbReference type="PROSITE" id="PS50132">
    <property type="entry name" value="RGS"/>
    <property type="match status" value="1"/>
</dbReference>
<protein>
    <recommendedName>
        <fullName evidence="2">RGS domain-containing protein</fullName>
    </recommendedName>
</protein>
<evidence type="ECO:0000313" key="3">
    <source>
        <dbReference type="EMBL" id="KAK2179664.1"/>
    </source>
</evidence>
<evidence type="ECO:0000256" key="1">
    <source>
        <dbReference type="SAM" id="MobiDB-lite"/>
    </source>
</evidence>
<dbReference type="InterPro" id="IPR016137">
    <property type="entry name" value="RGS"/>
</dbReference>
<dbReference type="Gene3D" id="1.10.167.10">
    <property type="entry name" value="Regulator of G-protein Signalling 4, domain 2"/>
    <property type="match status" value="1"/>
</dbReference>
<evidence type="ECO:0000259" key="2">
    <source>
        <dbReference type="PROSITE" id="PS50132"/>
    </source>
</evidence>
<dbReference type="InterPro" id="IPR042651">
    <property type="entry name" value="Rgs22"/>
</dbReference>
<dbReference type="SUPFAM" id="SSF48097">
    <property type="entry name" value="Regulator of G-protein signaling, RGS"/>
    <property type="match status" value="1"/>
</dbReference>
<feature type="region of interest" description="Disordered" evidence="1">
    <location>
        <begin position="759"/>
        <end position="797"/>
    </location>
</feature>
<dbReference type="InterPro" id="IPR044926">
    <property type="entry name" value="RGS_subdomain_2"/>
</dbReference>
<reference evidence="3" key="1">
    <citation type="journal article" date="2023" name="Mol. Biol. Evol.">
        <title>Third-Generation Sequencing Reveals the Adaptive Role of the Epigenome in Three Deep-Sea Polychaetes.</title>
        <authorList>
            <person name="Perez M."/>
            <person name="Aroh O."/>
            <person name="Sun Y."/>
            <person name="Lan Y."/>
            <person name="Juniper S.K."/>
            <person name="Young C.R."/>
            <person name="Angers B."/>
            <person name="Qian P.Y."/>
        </authorList>
    </citation>
    <scope>NUCLEOTIDE SEQUENCE</scope>
    <source>
        <strain evidence="3">R07B-5</strain>
    </source>
</reference>
<organism evidence="3 4">
    <name type="scientific">Ridgeia piscesae</name>
    <name type="common">Tubeworm</name>
    <dbReference type="NCBI Taxonomy" id="27915"/>
    <lineage>
        <taxon>Eukaryota</taxon>
        <taxon>Metazoa</taxon>
        <taxon>Spiralia</taxon>
        <taxon>Lophotrochozoa</taxon>
        <taxon>Annelida</taxon>
        <taxon>Polychaeta</taxon>
        <taxon>Sedentaria</taxon>
        <taxon>Canalipalpata</taxon>
        <taxon>Sabellida</taxon>
        <taxon>Siboglinidae</taxon>
        <taxon>Ridgeia</taxon>
    </lineage>
</organism>
<feature type="region of interest" description="Disordered" evidence="1">
    <location>
        <begin position="172"/>
        <end position="294"/>
    </location>
</feature>
<keyword evidence="4" id="KW-1185">Reference proteome</keyword>
<feature type="compositionally biased region" description="Low complexity" evidence="1">
    <location>
        <begin position="229"/>
        <end position="258"/>
    </location>
</feature>
<dbReference type="EMBL" id="JAODUO010000478">
    <property type="protein sequence ID" value="KAK2179664.1"/>
    <property type="molecule type" value="Genomic_DNA"/>
</dbReference>
<evidence type="ECO:0000313" key="4">
    <source>
        <dbReference type="Proteomes" id="UP001209878"/>
    </source>
</evidence>
<dbReference type="AlphaFoldDB" id="A0AAD9NUA7"/>
<sequence length="995" mass="111007">MEEMFVCMSSTNTSEAEMILAYAQLSSETSTSSAVHSYIGDSPILPSMHRAHSGRPYSALPTSSSFHRGLDSGLYKVPTAIDENFDVSPYTKNLTETTTKDHAGITANVEEVNQCTKPTMLDDVCIVAHGTENASTIYMPFPVETGDMMRCWKEQQEKEDKQEQLIRELLEKEQQIREDQQRKEDEEREEREAREREAAEQEDAVTLDSLSLRTAASPSAQPTAPPSAPSSARQSLEAPLHPLENAAPEAAPEMTPDETPQAEQGETTAPVVGTSSSSSSNSTDKSLKSQKQSKYDTLEGVAADGSLMKYTVADLIAKEGKPVELDKSMSDTLKDRHAVESLTEMECVIPLDAVIQNGIATVHIEPTEGNVFAMLRSLAKHAQPEDSDDETNSLFDSDEDYEGERDDFFRNRAKCKKVKRLTTTKGIIDFKQYIKGTPGEVNWNLWIDIERACLIPDKNELNSFLHAMRERYQITGAPYELSKEVKIALGLEKPTAWTLRKLRSIHYKVAEPLILYWGPRYLVHQEMRVNTKKHRKYMLQHRLRTPDMSISYPDPPRPNLMPLRPKTCEPRIQPDSAPLPTSYTMKVEVAEPLINPTYVSPLHASPPNATKEAQMTNVYSDPANARCPRSLPDINVVRNTKLLKDLANMEQLKERPWGAKEPFMPLTAKELVKFGQVPPLPGKLKEKLVNESVVSMFPYIALRSTAICPPALQPPAAKVAKFRTSRAGRSSATSAGRSVMSLGRQMESGTPVVMKLSEKSTSLPQSFENSVTPSETPEVTATPTDTTMVTPSHPASALPSPIATLRSAVTTPETLTDLVSVVEPIESLLSEFLGSRRMEGLLQALGNERNSGLYLRNFIKNSDHELWAANLNFWEDLQDYHMTFQCSILEPFIVIKKAKLINSKYIVPSAPQHIGCSLEVSASVGEQLDPPYEDLFDEAEEFSLSILLWAWEQLLISDSNTFQKVPPMSIHHIWGLAVEMWARNSSNLMFKRVIN</sequence>
<comment type="caution">
    <text evidence="3">The sequence shown here is derived from an EMBL/GenBank/DDBJ whole genome shotgun (WGS) entry which is preliminary data.</text>
</comment>
<accession>A0AAD9NUA7</accession>
<feature type="compositionally biased region" description="Basic and acidic residues" evidence="1">
    <location>
        <begin position="172"/>
        <end position="199"/>
    </location>
</feature>
<dbReference type="GO" id="GO:0001965">
    <property type="term" value="F:G-protein alpha-subunit binding"/>
    <property type="evidence" value="ECO:0007669"/>
    <property type="project" value="InterPro"/>
</dbReference>
<feature type="compositionally biased region" description="Polar residues" evidence="1">
    <location>
        <begin position="759"/>
        <end position="774"/>
    </location>
</feature>
<dbReference type="Proteomes" id="UP001209878">
    <property type="component" value="Unassembled WGS sequence"/>
</dbReference>